<dbReference type="FunFam" id="3.30.70.330:FF:000020">
    <property type="entry name" value="RNA-binding protein Musashi homolog 2 isoform X1"/>
    <property type="match status" value="1"/>
</dbReference>
<keyword evidence="6 7" id="KW-0694">RNA-binding</keyword>
<comment type="similarity">
    <text evidence="2">Belongs to the Musashi family.</text>
</comment>
<evidence type="ECO:0000256" key="1">
    <source>
        <dbReference type="ARBA" id="ARBA00004496"/>
    </source>
</evidence>
<dbReference type="InterPro" id="IPR035979">
    <property type="entry name" value="RBD_domain_sf"/>
</dbReference>
<dbReference type="WBParaSite" id="jg20463.1">
    <property type="protein sequence ID" value="jg20463.1"/>
    <property type="gene ID" value="jg20463"/>
</dbReference>
<feature type="domain" description="RRM" evidence="9">
    <location>
        <begin position="150"/>
        <end position="227"/>
    </location>
</feature>
<dbReference type="GO" id="GO:0003729">
    <property type="term" value="F:mRNA binding"/>
    <property type="evidence" value="ECO:0007669"/>
    <property type="project" value="TreeGrafter"/>
</dbReference>
<evidence type="ECO:0000313" key="11">
    <source>
        <dbReference type="WBParaSite" id="jg20463.1"/>
    </source>
</evidence>
<evidence type="ECO:0000313" key="10">
    <source>
        <dbReference type="Proteomes" id="UP000887574"/>
    </source>
</evidence>
<evidence type="ECO:0000259" key="9">
    <source>
        <dbReference type="PROSITE" id="PS50102"/>
    </source>
</evidence>
<feature type="compositionally biased region" description="Low complexity" evidence="8">
    <location>
        <begin position="296"/>
        <end position="308"/>
    </location>
</feature>
<sequence>MINQNGGENSTNVPSSENETTCNATSSSTTANKEQEEECPSHLEEAGGESGDESNPSNDPGKMFIGGLSWQTSAENLRDYFCKFGDVNECMVMRDPATKRARGFGFITFADPSSVDKVLADEVHELDGKKIDPKVAFPKRTQPKMVVKTKKVFIGGLSSSSTLEDMKNYFQQYGKIEDAMLMFDKSTQRHRGFGFITFEDDDVSDKVCEIHFHEINGKMVECKKAQPKEVMLPVQLNKSRAAAARNLYGLAPEQLLAYASYMPRIPPYASNAGVLYPTIFNGFSQSAFGMSPSGRSSASNNGQGLSSSSGGGPSGLINPRDLAAVQQLAQQQAVYDAAMAYANSMGGAGADFAAAFHPVAGSSGGHHHLNNLLNHHSHQHHHQPATSMQQNHTNSFTKMG</sequence>
<feature type="region of interest" description="Disordered" evidence="8">
    <location>
        <begin position="291"/>
        <end position="318"/>
    </location>
</feature>
<dbReference type="PROSITE" id="PS50102">
    <property type="entry name" value="RRM"/>
    <property type="match status" value="2"/>
</dbReference>
<dbReference type="InterPro" id="IPR012677">
    <property type="entry name" value="Nucleotide-bd_a/b_plait_sf"/>
</dbReference>
<dbReference type="Gene3D" id="3.30.70.330">
    <property type="match status" value="2"/>
</dbReference>
<feature type="compositionally biased region" description="Polar residues" evidence="8">
    <location>
        <begin position="384"/>
        <end position="400"/>
    </location>
</feature>
<evidence type="ECO:0000256" key="6">
    <source>
        <dbReference type="ARBA" id="ARBA00022884"/>
    </source>
</evidence>
<keyword evidence="10" id="KW-1185">Reference proteome</keyword>
<feature type="compositionally biased region" description="Low complexity" evidence="8">
    <location>
        <begin position="15"/>
        <end position="32"/>
    </location>
</feature>
<keyword evidence="3" id="KW-0963">Cytoplasm</keyword>
<keyword evidence="5" id="KW-0677">Repeat</keyword>
<dbReference type="SMART" id="SM00360">
    <property type="entry name" value="RRM"/>
    <property type="match status" value="2"/>
</dbReference>
<dbReference type="SUPFAM" id="SSF54928">
    <property type="entry name" value="RNA-binding domain, RBD"/>
    <property type="match status" value="2"/>
</dbReference>
<proteinExistence type="inferred from homology"/>
<evidence type="ECO:0000256" key="7">
    <source>
        <dbReference type="PROSITE-ProRule" id="PRU00176"/>
    </source>
</evidence>
<feature type="region of interest" description="Disordered" evidence="8">
    <location>
        <begin position="1"/>
        <end position="66"/>
    </location>
</feature>
<reference evidence="11" key="1">
    <citation type="submission" date="2022-11" db="UniProtKB">
        <authorList>
            <consortium name="WormBaseParasite"/>
        </authorList>
    </citation>
    <scope>IDENTIFICATION</scope>
</reference>
<dbReference type="CDD" id="cd12323">
    <property type="entry name" value="RRM2_MSI"/>
    <property type="match status" value="1"/>
</dbReference>
<evidence type="ECO:0000256" key="3">
    <source>
        <dbReference type="ARBA" id="ARBA00022490"/>
    </source>
</evidence>
<feature type="domain" description="RRM" evidence="9">
    <location>
        <begin position="61"/>
        <end position="140"/>
    </location>
</feature>
<feature type="compositionally biased region" description="Polar residues" evidence="8">
    <location>
        <begin position="1"/>
        <end position="14"/>
    </location>
</feature>
<dbReference type="GO" id="GO:0005737">
    <property type="term" value="C:cytoplasm"/>
    <property type="evidence" value="ECO:0007669"/>
    <property type="project" value="UniProtKB-SubCell"/>
</dbReference>
<organism evidence="10 11">
    <name type="scientific">Ditylenchus dipsaci</name>
    <dbReference type="NCBI Taxonomy" id="166011"/>
    <lineage>
        <taxon>Eukaryota</taxon>
        <taxon>Metazoa</taxon>
        <taxon>Ecdysozoa</taxon>
        <taxon>Nematoda</taxon>
        <taxon>Chromadorea</taxon>
        <taxon>Rhabditida</taxon>
        <taxon>Tylenchina</taxon>
        <taxon>Tylenchomorpha</taxon>
        <taxon>Sphaerularioidea</taxon>
        <taxon>Anguinidae</taxon>
        <taxon>Anguininae</taxon>
        <taxon>Ditylenchus</taxon>
    </lineage>
</organism>
<dbReference type="PANTHER" id="PTHR48032">
    <property type="entry name" value="RNA-BINDING PROTEIN MUSASHI HOMOLOG RBP6"/>
    <property type="match status" value="1"/>
</dbReference>
<evidence type="ECO:0000256" key="5">
    <source>
        <dbReference type="ARBA" id="ARBA00022737"/>
    </source>
</evidence>
<dbReference type="Pfam" id="PF00076">
    <property type="entry name" value="RRM_1"/>
    <property type="match status" value="2"/>
</dbReference>
<feature type="region of interest" description="Disordered" evidence="8">
    <location>
        <begin position="376"/>
        <end position="400"/>
    </location>
</feature>
<evidence type="ECO:0000256" key="2">
    <source>
        <dbReference type="ARBA" id="ARBA00006635"/>
    </source>
</evidence>
<dbReference type="GO" id="GO:0006417">
    <property type="term" value="P:regulation of translation"/>
    <property type="evidence" value="ECO:0007669"/>
    <property type="project" value="TreeGrafter"/>
</dbReference>
<dbReference type="AlphaFoldDB" id="A0A915DIW0"/>
<evidence type="ECO:0000256" key="8">
    <source>
        <dbReference type="SAM" id="MobiDB-lite"/>
    </source>
</evidence>
<comment type="subcellular location">
    <subcellularLocation>
        <location evidence="1">Cytoplasm</location>
    </subcellularLocation>
</comment>
<name>A0A915DIW0_9BILA</name>
<dbReference type="PANTHER" id="PTHR48032:SF18">
    <property type="entry name" value="RRM DOMAIN-CONTAINING PROTEIN"/>
    <property type="match status" value="1"/>
</dbReference>
<dbReference type="Proteomes" id="UP000887574">
    <property type="component" value="Unplaced"/>
</dbReference>
<dbReference type="FunFam" id="3.30.70.330:FF:000025">
    <property type="entry name" value="RNA-binding protein Musashi homolog 2 isoform X1"/>
    <property type="match status" value="1"/>
</dbReference>
<keyword evidence="4" id="KW-0597">Phosphoprotein</keyword>
<evidence type="ECO:0000256" key="4">
    <source>
        <dbReference type="ARBA" id="ARBA00022553"/>
    </source>
</evidence>
<dbReference type="CDD" id="cd12576">
    <property type="entry name" value="RRM1_MSI"/>
    <property type="match status" value="1"/>
</dbReference>
<dbReference type="InterPro" id="IPR034126">
    <property type="entry name" value="MSI_RRM2"/>
</dbReference>
<dbReference type="InterPro" id="IPR000504">
    <property type="entry name" value="RRM_dom"/>
</dbReference>
<protein>
    <submittedName>
        <fullName evidence="11">RRM domain-containing protein</fullName>
    </submittedName>
</protein>
<accession>A0A915DIW0</accession>